<dbReference type="GO" id="GO:0016702">
    <property type="term" value="F:oxidoreductase activity, acting on single donors with incorporation of molecular oxygen, incorporation of two atoms of oxygen"/>
    <property type="evidence" value="ECO:0007669"/>
    <property type="project" value="InterPro"/>
</dbReference>
<dbReference type="PANTHER" id="PTHR34315:SF1">
    <property type="entry name" value="INTRADIOL RING-CLEAVAGE DIOXYGENASES DOMAIN-CONTAINING PROTEIN-RELATED"/>
    <property type="match status" value="1"/>
</dbReference>
<dbReference type="Proteomes" id="UP000620124">
    <property type="component" value="Unassembled WGS sequence"/>
</dbReference>
<evidence type="ECO:0000313" key="1">
    <source>
        <dbReference type="EMBL" id="KAF7347556.1"/>
    </source>
</evidence>
<accession>A0A8H6XWA0</accession>
<sequence>MLNTTCVLSPETPSEDYIPNPPIRVDVTENQPGVPFTVDIGVLNIQTCQPLTNVMVEIWSPNAVGQYGTTFLRGATTTASNGIAEFKTIFPGYTSDSANHLNILVRSSSKSSNVAHFGRLFFTDPWTNIVGMYTNYNQNKNTRVKNADDPVFAAANKNGFNSIIDIESIGDDWANPEASCMSSHLVSTNSFHQGIVGYITVGVDPTKVVEKHSFLCNFWAARLPQNFFRLINEGIRVASRLSRVDVPLLVPPLF</sequence>
<dbReference type="PANTHER" id="PTHR34315">
    <property type="match status" value="1"/>
</dbReference>
<dbReference type="SUPFAM" id="SSF49482">
    <property type="entry name" value="Aromatic compound dioxygenase"/>
    <property type="match status" value="1"/>
</dbReference>
<dbReference type="AlphaFoldDB" id="A0A8H6XWA0"/>
<name>A0A8H6XWA0_9AGAR</name>
<keyword evidence="2" id="KW-1185">Reference proteome</keyword>
<dbReference type="InterPro" id="IPR015889">
    <property type="entry name" value="Intradiol_dOase_core"/>
</dbReference>
<keyword evidence="1" id="KW-0223">Dioxygenase</keyword>
<gene>
    <name evidence="1" type="ORF">MVEN_01512000</name>
</gene>
<dbReference type="EMBL" id="JACAZI010000012">
    <property type="protein sequence ID" value="KAF7347556.1"/>
    <property type="molecule type" value="Genomic_DNA"/>
</dbReference>
<dbReference type="GO" id="GO:0005506">
    <property type="term" value="F:iron ion binding"/>
    <property type="evidence" value="ECO:0007669"/>
    <property type="project" value="InterPro"/>
</dbReference>
<dbReference type="Gene3D" id="2.60.130.10">
    <property type="entry name" value="Aromatic compound dioxygenase"/>
    <property type="match status" value="1"/>
</dbReference>
<protein>
    <submittedName>
        <fullName evidence="1">Aromatic compound dioxygenase</fullName>
    </submittedName>
</protein>
<evidence type="ECO:0000313" key="2">
    <source>
        <dbReference type="Proteomes" id="UP000620124"/>
    </source>
</evidence>
<organism evidence="1 2">
    <name type="scientific">Mycena venus</name>
    <dbReference type="NCBI Taxonomy" id="2733690"/>
    <lineage>
        <taxon>Eukaryota</taxon>
        <taxon>Fungi</taxon>
        <taxon>Dikarya</taxon>
        <taxon>Basidiomycota</taxon>
        <taxon>Agaricomycotina</taxon>
        <taxon>Agaricomycetes</taxon>
        <taxon>Agaricomycetidae</taxon>
        <taxon>Agaricales</taxon>
        <taxon>Marasmiineae</taxon>
        <taxon>Mycenaceae</taxon>
        <taxon>Mycena</taxon>
    </lineage>
</organism>
<proteinExistence type="predicted"/>
<dbReference type="OrthoDB" id="121380at2759"/>
<keyword evidence="1" id="KW-0560">Oxidoreductase</keyword>
<comment type="caution">
    <text evidence="1">The sequence shown here is derived from an EMBL/GenBank/DDBJ whole genome shotgun (WGS) entry which is preliminary data.</text>
</comment>
<reference evidence="1" key="1">
    <citation type="submission" date="2020-05" db="EMBL/GenBank/DDBJ databases">
        <title>Mycena genomes resolve the evolution of fungal bioluminescence.</title>
        <authorList>
            <person name="Tsai I.J."/>
        </authorList>
    </citation>
    <scope>NUCLEOTIDE SEQUENCE</scope>
    <source>
        <strain evidence="1">CCC161011</strain>
    </source>
</reference>